<dbReference type="Pfam" id="PF04442">
    <property type="entry name" value="CtaG_Cox11"/>
    <property type="match status" value="1"/>
</dbReference>
<evidence type="ECO:0000256" key="5">
    <source>
        <dbReference type="ARBA" id="ARBA00022692"/>
    </source>
</evidence>
<keyword evidence="14" id="KW-1185">Reference proteome</keyword>
<evidence type="ECO:0000256" key="8">
    <source>
        <dbReference type="ARBA" id="ARBA00023008"/>
    </source>
</evidence>
<feature type="transmembrane region" description="Helical" evidence="12">
    <location>
        <begin position="31"/>
        <end position="54"/>
    </location>
</feature>
<keyword evidence="7 10" id="KW-1133">Transmembrane helix</keyword>
<reference evidence="13 14" key="1">
    <citation type="submission" date="2024-06" db="EMBL/GenBank/DDBJ databases">
        <title>Genomic Encyclopedia of Type Strains, Phase IV (KMG-IV): sequencing the most valuable type-strain genomes for metagenomic binning, comparative biology and taxonomic classification.</title>
        <authorList>
            <person name="Goeker M."/>
        </authorList>
    </citation>
    <scope>NUCLEOTIDE SEQUENCE [LARGE SCALE GENOMIC DNA]</scope>
    <source>
        <strain evidence="13 14">DSM 21331</strain>
    </source>
</reference>
<evidence type="ECO:0000256" key="3">
    <source>
        <dbReference type="ARBA" id="ARBA00009620"/>
    </source>
</evidence>
<feature type="topological domain" description="Cytoplasmic" evidence="10">
    <location>
        <begin position="1"/>
        <end position="25"/>
    </location>
</feature>
<keyword evidence="9 10" id="KW-0472">Membrane</keyword>
<dbReference type="PANTHER" id="PTHR21320:SF3">
    <property type="entry name" value="CYTOCHROME C OXIDASE ASSEMBLY PROTEIN COX11, MITOCHONDRIAL-RELATED"/>
    <property type="match status" value="1"/>
</dbReference>
<keyword evidence="8 10" id="KW-0186">Copper</keyword>
<evidence type="ECO:0000256" key="4">
    <source>
        <dbReference type="ARBA" id="ARBA00015384"/>
    </source>
</evidence>
<dbReference type="PIRSF" id="PIRSF005413">
    <property type="entry name" value="COX11"/>
    <property type="match status" value="1"/>
</dbReference>
<keyword evidence="10" id="KW-1003">Cell membrane</keyword>
<evidence type="ECO:0000256" key="12">
    <source>
        <dbReference type="SAM" id="Phobius"/>
    </source>
</evidence>
<evidence type="ECO:0000313" key="14">
    <source>
        <dbReference type="Proteomes" id="UP001549145"/>
    </source>
</evidence>
<comment type="function">
    <text evidence="1 10">Exerts its effect at some terminal stage of cytochrome c oxidase synthesis, probably by being involved in the insertion of the copper B into subunit I.</text>
</comment>
<feature type="region of interest" description="Disordered" evidence="11">
    <location>
        <begin position="1"/>
        <end position="27"/>
    </location>
</feature>
<evidence type="ECO:0000256" key="6">
    <source>
        <dbReference type="ARBA" id="ARBA00022968"/>
    </source>
</evidence>
<evidence type="ECO:0000256" key="10">
    <source>
        <dbReference type="HAMAP-Rule" id="MF_00155"/>
    </source>
</evidence>
<evidence type="ECO:0000256" key="9">
    <source>
        <dbReference type="ARBA" id="ARBA00023136"/>
    </source>
</evidence>
<accession>A0ABV2L2P4</accession>
<dbReference type="SUPFAM" id="SSF110111">
    <property type="entry name" value="Ctag/Cox11"/>
    <property type="match status" value="1"/>
</dbReference>
<evidence type="ECO:0000313" key="13">
    <source>
        <dbReference type="EMBL" id="MET3691904.1"/>
    </source>
</evidence>
<protein>
    <recommendedName>
        <fullName evidence="4 10">Cytochrome c oxidase assembly protein CtaG</fullName>
    </recommendedName>
</protein>
<comment type="similarity">
    <text evidence="3 10">Belongs to the COX11/CtaG family.</text>
</comment>
<proteinExistence type="inferred from homology"/>
<evidence type="ECO:0000256" key="1">
    <source>
        <dbReference type="ARBA" id="ARBA00004007"/>
    </source>
</evidence>
<organism evidence="13 14">
    <name type="scientific">Methylobacterium goesingense</name>
    <dbReference type="NCBI Taxonomy" id="243690"/>
    <lineage>
        <taxon>Bacteria</taxon>
        <taxon>Pseudomonadati</taxon>
        <taxon>Pseudomonadota</taxon>
        <taxon>Alphaproteobacteria</taxon>
        <taxon>Hyphomicrobiales</taxon>
        <taxon>Methylobacteriaceae</taxon>
        <taxon>Methylobacterium</taxon>
    </lineage>
</organism>
<dbReference type="RefSeq" id="WP_238281184.1">
    <property type="nucleotide sequence ID" value="NZ_BPQL01000117.1"/>
</dbReference>
<sequence>MTDRRDDQPEGTPFGVPQATTPPARSNRAGVTAFACAGLAFGMIGLAFASVPLYDMFCKATGFDGTPRTGLAPTRAAVDDTMLVRFDTNVSANLPWRFQAESPRVEARLGETRTVFFRVKNTGTTPSTGIATFNVQPALMGGFFVKVECFCFNEQTLKPGETMDFPVVFYIDPDVRKDSNTAHLSEMTLSYTYFASKNGQPTAALATTGGTGTKSNF</sequence>
<name>A0ABV2L2P4_9HYPH</name>
<keyword evidence="5 10" id="KW-0812">Transmembrane</keyword>
<dbReference type="NCBIfam" id="NF003465">
    <property type="entry name" value="PRK05089.1"/>
    <property type="match status" value="1"/>
</dbReference>
<dbReference type="Gene3D" id="2.60.370.10">
    <property type="entry name" value="Ctag/Cox11"/>
    <property type="match status" value="1"/>
</dbReference>
<dbReference type="InterPro" id="IPR007533">
    <property type="entry name" value="Cyt_c_oxidase_assmbl_CtaG"/>
</dbReference>
<dbReference type="PANTHER" id="PTHR21320">
    <property type="entry name" value="CYTOCHROME C OXIDASE ASSEMBLY PROTEIN COX11-RELATED"/>
    <property type="match status" value="1"/>
</dbReference>
<dbReference type="HAMAP" id="MF_00155">
    <property type="entry name" value="CtaG"/>
    <property type="match status" value="1"/>
</dbReference>
<dbReference type="EMBL" id="JBEPMM010000002">
    <property type="protein sequence ID" value="MET3691904.1"/>
    <property type="molecule type" value="Genomic_DNA"/>
</dbReference>
<evidence type="ECO:0000256" key="2">
    <source>
        <dbReference type="ARBA" id="ARBA00004382"/>
    </source>
</evidence>
<keyword evidence="6 10" id="KW-0735">Signal-anchor</keyword>
<comment type="caution">
    <text evidence="13">The sequence shown here is derived from an EMBL/GenBank/DDBJ whole genome shotgun (WGS) entry which is preliminary data.</text>
</comment>
<evidence type="ECO:0000256" key="7">
    <source>
        <dbReference type="ARBA" id="ARBA00022989"/>
    </source>
</evidence>
<dbReference type="InterPro" id="IPR023471">
    <property type="entry name" value="CtaG/Cox11_dom_sf"/>
</dbReference>
<feature type="topological domain" description="Periplasmic" evidence="10">
    <location>
        <begin position="51"/>
        <end position="217"/>
    </location>
</feature>
<dbReference type="Proteomes" id="UP001549145">
    <property type="component" value="Unassembled WGS sequence"/>
</dbReference>
<comment type="subcellular location">
    <subcellularLocation>
        <location evidence="2 10">Cell inner membrane</location>
        <topology evidence="2 10">Single-pass type II membrane protein</topology>
        <orientation evidence="2 10">Periplasmic side</orientation>
    </subcellularLocation>
</comment>
<gene>
    <name evidence="10" type="primary">ctaG</name>
    <name evidence="13" type="ORF">ABID43_001429</name>
</gene>
<keyword evidence="10" id="KW-0997">Cell inner membrane</keyword>
<evidence type="ECO:0000256" key="11">
    <source>
        <dbReference type="SAM" id="MobiDB-lite"/>
    </source>
</evidence>